<comment type="function">
    <text evidence="1">Probably binds the 23S rRNA.</text>
</comment>
<gene>
    <name evidence="10" type="primary">rpl4</name>
    <name evidence="10" type="ORF">GRSY_209</name>
</gene>
<dbReference type="PANTHER" id="PTHR10746">
    <property type="entry name" value="50S RIBOSOMAL PROTEIN L4"/>
    <property type="match status" value="1"/>
</dbReference>
<evidence type="ECO:0000256" key="3">
    <source>
        <dbReference type="ARBA" id="ARBA00022730"/>
    </source>
</evidence>
<organism evidence="10">
    <name type="scientific">Gronococcus sybilensis</name>
    <dbReference type="NCBI Taxonomy" id="3028029"/>
    <lineage>
        <taxon>Eukaryota</taxon>
        <taxon>Rhodophyta</taxon>
        <taxon>Bangiophyceae</taxon>
        <taxon>Cavernulicolales</taxon>
        <taxon>Cavernulicolaceae</taxon>
        <taxon>Gronococcus</taxon>
    </lineage>
</organism>
<evidence type="ECO:0000256" key="7">
    <source>
        <dbReference type="ARBA" id="ARBA00035208"/>
    </source>
</evidence>
<dbReference type="AlphaFoldDB" id="A0A9Y1MXL8"/>
<comment type="similarity">
    <text evidence="2">Belongs to the universal ribosomal protein uL4 family.</text>
</comment>
<dbReference type="EMBL" id="OP616812">
    <property type="protein sequence ID" value="WDA99214.1"/>
    <property type="molecule type" value="Genomic_DNA"/>
</dbReference>
<dbReference type="GO" id="GO:0006412">
    <property type="term" value="P:translation"/>
    <property type="evidence" value="ECO:0007669"/>
    <property type="project" value="InterPro"/>
</dbReference>
<dbReference type="HAMAP" id="MF_01328_B">
    <property type="entry name" value="Ribosomal_uL4_B"/>
    <property type="match status" value="1"/>
</dbReference>
<dbReference type="GO" id="GO:0003735">
    <property type="term" value="F:structural constituent of ribosome"/>
    <property type="evidence" value="ECO:0007669"/>
    <property type="project" value="InterPro"/>
</dbReference>
<feature type="compositionally biased region" description="Basic residues" evidence="9">
    <location>
        <begin position="81"/>
        <end position="92"/>
    </location>
</feature>
<dbReference type="InterPro" id="IPR023574">
    <property type="entry name" value="Ribosomal_uL4_dom_sf"/>
</dbReference>
<sequence length="232" mass="26204">MHYSKLIQFETTISEIMTTMIETISYPLISLEGEYLDEIKVTWDFANQTSKHVIHRALIKERSNSRYGNSSTKTRSEVRGGGKKPWRQKGTGKARAGSNRSPLWRGGGVIFGPKPKHYSLKLNRKEHKVALSTAMFNAAPKTAIIKDFSNNLDSPNTKHVKRILENLGIENKNKVLILVSEKSNNLILSCRNIPSVSLVSDSQLNIKEILNVDFILATQKALEDLQELYNDH</sequence>
<dbReference type="PANTHER" id="PTHR10746:SF17">
    <property type="entry name" value="LARGE RIBOSOMAL SUBUNIT PROTEIN UL4C"/>
    <property type="match status" value="1"/>
</dbReference>
<dbReference type="SUPFAM" id="SSF52166">
    <property type="entry name" value="Ribosomal protein L4"/>
    <property type="match status" value="1"/>
</dbReference>
<evidence type="ECO:0000256" key="2">
    <source>
        <dbReference type="ARBA" id="ARBA00010528"/>
    </source>
</evidence>
<evidence type="ECO:0000256" key="4">
    <source>
        <dbReference type="ARBA" id="ARBA00022884"/>
    </source>
</evidence>
<dbReference type="GO" id="GO:0005840">
    <property type="term" value="C:ribosome"/>
    <property type="evidence" value="ECO:0007669"/>
    <property type="project" value="UniProtKB-KW"/>
</dbReference>
<proteinExistence type="inferred from homology"/>
<evidence type="ECO:0000256" key="5">
    <source>
        <dbReference type="ARBA" id="ARBA00022980"/>
    </source>
</evidence>
<dbReference type="Gene3D" id="3.40.1370.10">
    <property type="match status" value="1"/>
</dbReference>
<protein>
    <recommendedName>
        <fullName evidence="7">Large ribosomal subunit protein uL4c</fullName>
    </recommendedName>
    <alternativeName>
        <fullName evidence="8">50S ribosomal protein L4, chloroplastic</fullName>
    </alternativeName>
</protein>
<keyword evidence="6" id="KW-0687">Ribonucleoprotein</keyword>
<dbReference type="InterPro" id="IPR013005">
    <property type="entry name" value="Ribosomal_uL4-like"/>
</dbReference>
<geneLocation type="plastid" evidence="10"/>
<evidence type="ECO:0000256" key="8">
    <source>
        <dbReference type="ARBA" id="ARBA00035387"/>
    </source>
</evidence>
<name>A0A9Y1MXL8_9RHOD</name>
<accession>A0A9Y1MXL8</accession>
<evidence type="ECO:0000256" key="1">
    <source>
        <dbReference type="ARBA" id="ARBA00004083"/>
    </source>
</evidence>
<keyword evidence="5 10" id="KW-0689">Ribosomal protein</keyword>
<evidence type="ECO:0000256" key="9">
    <source>
        <dbReference type="SAM" id="MobiDB-lite"/>
    </source>
</evidence>
<evidence type="ECO:0000313" key="10">
    <source>
        <dbReference type="EMBL" id="WDA99214.1"/>
    </source>
</evidence>
<keyword evidence="10" id="KW-0934">Plastid</keyword>
<dbReference type="Pfam" id="PF00573">
    <property type="entry name" value="Ribosomal_L4"/>
    <property type="match status" value="1"/>
</dbReference>
<reference evidence="10" key="1">
    <citation type="journal article" date="2023" name="J. Phycol.">
        <title>Revised classification of the Cyanidiophyceae based on plastid genome data with descriptions of the Cavernulicolales ord. nov. and Galdieriales ord. nov. (Rhodophyta).</title>
        <authorList>
            <person name="Park S.I."/>
            <person name="Cho C.H."/>
            <person name="Ciniglia C."/>
            <person name="Huang T.Y."/>
            <person name="Liu S.L."/>
            <person name="Bustamante D.E."/>
            <person name="Calderon M.S."/>
            <person name="Mansilla A."/>
            <person name="McDermott T."/>
            <person name="Andersen R.A."/>
            <person name="Yoon H.S."/>
        </authorList>
    </citation>
    <scope>NUCLEOTIDE SEQUENCE</scope>
</reference>
<dbReference type="GO" id="GO:1990904">
    <property type="term" value="C:ribonucleoprotein complex"/>
    <property type="evidence" value="ECO:0007669"/>
    <property type="project" value="UniProtKB-KW"/>
</dbReference>
<dbReference type="InterPro" id="IPR002136">
    <property type="entry name" value="Ribosomal_uL4"/>
</dbReference>
<dbReference type="GO" id="GO:0019843">
    <property type="term" value="F:rRNA binding"/>
    <property type="evidence" value="ECO:0007669"/>
    <property type="project" value="UniProtKB-KW"/>
</dbReference>
<dbReference type="NCBIfam" id="TIGR03953">
    <property type="entry name" value="rplD_bact"/>
    <property type="match status" value="1"/>
</dbReference>
<feature type="region of interest" description="Disordered" evidence="9">
    <location>
        <begin position="64"/>
        <end position="106"/>
    </location>
</feature>
<keyword evidence="4" id="KW-0694">RNA-binding</keyword>
<evidence type="ECO:0000256" key="6">
    <source>
        <dbReference type="ARBA" id="ARBA00023274"/>
    </source>
</evidence>
<keyword evidence="3" id="KW-0699">rRNA-binding</keyword>